<keyword evidence="2" id="KW-1185">Reference proteome</keyword>
<sequence length="79" mass="8934">MERADESLNELSPRHALRLMTGFVLRLAICVGRVHLKIYPLSENHTILRDSSYLCQTLETRLTVLSARGLRDSPPEVAC</sequence>
<protein>
    <submittedName>
        <fullName evidence="1">Uncharacterized protein</fullName>
    </submittedName>
</protein>
<gene>
    <name evidence="1" type="ORF">SAMN05444167_0729</name>
</gene>
<accession>A0A1G7GKV1</accession>
<evidence type="ECO:0000313" key="1">
    <source>
        <dbReference type="EMBL" id="SDE88755.1"/>
    </source>
</evidence>
<evidence type="ECO:0000313" key="2">
    <source>
        <dbReference type="Proteomes" id="UP000182427"/>
    </source>
</evidence>
<organism evidence="1 2">
    <name type="scientific">Terriglobus roseus</name>
    <dbReference type="NCBI Taxonomy" id="392734"/>
    <lineage>
        <taxon>Bacteria</taxon>
        <taxon>Pseudomonadati</taxon>
        <taxon>Acidobacteriota</taxon>
        <taxon>Terriglobia</taxon>
        <taxon>Terriglobales</taxon>
        <taxon>Acidobacteriaceae</taxon>
        <taxon>Terriglobus</taxon>
    </lineage>
</organism>
<dbReference type="EMBL" id="LT629690">
    <property type="protein sequence ID" value="SDE88755.1"/>
    <property type="molecule type" value="Genomic_DNA"/>
</dbReference>
<name>A0A1G7GKV1_9BACT</name>
<proteinExistence type="predicted"/>
<dbReference type="Proteomes" id="UP000182427">
    <property type="component" value="Chromosome I"/>
</dbReference>
<dbReference type="AlphaFoldDB" id="A0A1G7GKV1"/>
<reference evidence="1 2" key="1">
    <citation type="submission" date="2016-10" db="EMBL/GenBank/DDBJ databases">
        <authorList>
            <person name="de Groot N.N."/>
        </authorList>
    </citation>
    <scope>NUCLEOTIDE SEQUENCE [LARGE SCALE GENOMIC DNA]</scope>
    <source>
        <strain evidence="1 2">GAS232</strain>
    </source>
</reference>